<evidence type="ECO:0000259" key="7">
    <source>
        <dbReference type="PROSITE" id="PS50202"/>
    </source>
</evidence>
<protein>
    <recommendedName>
        <fullName evidence="7">MSP domain-containing protein</fullName>
    </recommendedName>
</protein>
<evidence type="ECO:0000256" key="3">
    <source>
        <dbReference type="ARBA" id="ARBA00022692"/>
    </source>
</evidence>
<evidence type="ECO:0000256" key="5">
    <source>
        <dbReference type="ARBA" id="ARBA00023136"/>
    </source>
</evidence>
<dbReference type="InterPro" id="IPR013783">
    <property type="entry name" value="Ig-like_fold"/>
</dbReference>
<name>A0A2R6WTC8_MARPO</name>
<sequence>MDRLLILDPQDLTMRFEVGKKAVGMVQLTNVMHTMPVAYKIQTSVPRKYSFKPPHAIIPPLGKVTIEIAMNAQNELPECFPQCSDKFTVKSVVVPSTGSPPDGRRCSATRGSAWFCSEAAFCAPWAAIEQMREVLDLDPAVIDARSHRRARMHRHARCRGHEAPGAGADSARVQGQFGARQQDRARARCSSPRRRARRSSPSSCWPTGPRPNPPMPSAGRRSTARPSKAIAR</sequence>
<gene>
    <name evidence="8" type="ORF">MARPO_0059s0032</name>
</gene>
<dbReference type="AlphaFoldDB" id="A0A2R6WTC8"/>
<keyword evidence="3" id="KW-0812">Transmembrane</keyword>
<dbReference type="SUPFAM" id="SSF49354">
    <property type="entry name" value="PapD-like"/>
    <property type="match status" value="1"/>
</dbReference>
<dbReference type="PANTHER" id="PTHR10809:SF6">
    <property type="entry name" value="AT11025P-RELATED"/>
    <property type="match status" value="1"/>
</dbReference>
<dbReference type="InterPro" id="IPR000535">
    <property type="entry name" value="MSP_dom"/>
</dbReference>
<dbReference type="PANTHER" id="PTHR10809">
    <property type="entry name" value="VESICLE-ASSOCIATED MEMBRANE PROTEIN-ASSOCIATED PROTEIN"/>
    <property type="match status" value="1"/>
</dbReference>
<reference evidence="9" key="1">
    <citation type="journal article" date="2017" name="Cell">
        <title>Insights into land plant evolution garnered from the Marchantia polymorpha genome.</title>
        <authorList>
            <person name="Bowman J.L."/>
            <person name="Kohchi T."/>
            <person name="Yamato K.T."/>
            <person name="Jenkins J."/>
            <person name="Shu S."/>
            <person name="Ishizaki K."/>
            <person name="Yamaoka S."/>
            <person name="Nishihama R."/>
            <person name="Nakamura Y."/>
            <person name="Berger F."/>
            <person name="Adam C."/>
            <person name="Aki S.S."/>
            <person name="Althoff F."/>
            <person name="Araki T."/>
            <person name="Arteaga-Vazquez M.A."/>
            <person name="Balasubrmanian S."/>
            <person name="Barry K."/>
            <person name="Bauer D."/>
            <person name="Boehm C.R."/>
            <person name="Briginshaw L."/>
            <person name="Caballero-Perez J."/>
            <person name="Catarino B."/>
            <person name="Chen F."/>
            <person name="Chiyoda S."/>
            <person name="Chovatia M."/>
            <person name="Davies K.M."/>
            <person name="Delmans M."/>
            <person name="Demura T."/>
            <person name="Dierschke T."/>
            <person name="Dolan L."/>
            <person name="Dorantes-Acosta A.E."/>
            <person name="Eklund D.M."/>
            <person name="Florent S.N."/>
            <person name="Flores-Sandoval E."/>
            <person name="Fujiyama A."/>
            <person name="Fukuzawa H."/>
            <person name="Galik B."/>
            <person name="Grimanelli D."/>
            <person name="Grimwood J."/>
            <person name="Grossniklaus U."/>
            <person name="Hamada T."/>
            <person name="Haseloff J."/>
            <person name="Hetherington A.J."/>
            <person name="Higo A."/>
            <person name="Hirakawa Y."/>
            <person name="Hundley H.N."/>
            <person name="Ikeda Y."/>
            <person name="Inoue K."/>
            <person name="Inoue S.I."/>
            <person name="Ishida S."/>
            <person name="Jia Q."/>
            <person name="Kakita M."/>
            <person name="Kanazawa T."/>
            <person name="Kawai Y."/>
            <person name="Kawashima T."/>
            <person name="Kennedy M."/>
            <person name="Kinose K."/>
            <person name="Kinoshita T."/>
            <person name="Kohara Y."/>
            <person name="Koide E."/>
            <person name="Komatsu K."/>
            <person name="Kopischke S."/>
            <person name="Kubo M."/>
            <person name="Kyozuka J."/>
            <person name="Lagercrantz U."/>
            <person name="Lin S.S."/>
            <person name="Lindquist E."/>
            <person name="Lipzen A.M."/>
            <person name="Lu C.W."/>
            <person name="De Luna E."/>
            <person name="Martienssen R.A."/>
            <person name="Minamino N."/>
            <person name="Mizutani M."/>
            <person name="Mizutani M."/>
            <person name="Mochizuki N."/>
            <person name="Monte I."/>
            <person name="Mosher R."/>
            <person name="Nagasaki H."/>
            <person name="Nakagami H."/>
            <person name="Naramoto S."/>
            <person name="Nishitani K."/>
            <person name="Ohtani M."/>
            <person name="Okamoto T."/>
            <person name="Okumura M."/>
            <person name="Phillips J."/>
            <person name="Pollak B."/>
            <person name="Reinders A."/>
            <person name="Rovekamp M."/>
            <person name="Sano R."/>
            <person name="Sawa S."/>
            <person name="Schmid M.W."/>
            <person name="Shirakawa M."/>
            <person name="Solano R."/>
            <person name="Spunde A."/>
            <person name="Suetsugu N."/>
            <person name="Sugano S."/>
            <person name="Sugiyama A."/>
            <person name="Sun R."/>
            <person name="Suzuki Y."/>
            <person name="Takenaka M."/>
            <person name="Takezawa D."/>
            <person name="Tomogane H."/>
            <person name="Tsuzuki M."/>
            <person name="Ueda T."/>
            <person name="Umeda M."/>
            <person name="Ward J.M."/>
            <person name="Watanabe Y."/>
            <person name="Yazaki K."/>
            <person name="Yokoyama R."/>
            <person name="Yoshitake Y."/>
            <person name="Yotsui I."/>
            <person name="Zachgo S."/>
            <person name="Schmutz J."/>
        </authorList>
    </citation>
    <scope>NUCLEOTIDE SEQUENCE [LARGE SCALE GENOMIC DNA]</scope>
    <source>
        <strain evidence="9">Tak-1</strain>
    </source>
</reference>
<evidence type="ECO:0000256" key="4">
    <source>
        <dbReference type="ARBA" id="ARBA00022989"/>
    </source>
</evidence>
<evidence type="ECO:0000313" key="9">
    <source>
        <dbReference type="Proteomes" id="UP000244005"/>
    </source>
</evidence>
<keyword evidence="9" id="KW-1185">Reference proteome</keyword>
<comment type="subcellular location">
    <subcellularLocation>
        <location evidence="1">Membrane</location>
        <topology evidence="1">Single-pass type IV membrane protein</topology>
    </subcellularLocation>
</comment>
<dbReference type="InterPro" id="IPR016763">
    <property type="entry name" value="VAP"/>
</dbReference>
<dbReference type="GO" id="GO:0005789">
    <property type="term" value="C:endoplasmic reticulum membrane"/>
    <property type="evidence" value="ECO:0007669"/>
    <property type="project" value="InterPro"/>
</dbReference>
<dbReference type="InterPro" id="IPR008962">
    <property type="entry name" value="PapD-like_sf"/>
</dbReference>
<dbReference type="EMBL" id="KZ772731">
    <property type="protein sequence ID" value="PTQ37081.1"/>
    <property type="molecule type" value="Genomic_DNA"/>
</dbReference>
<evidence type="ECO:0000313" key="8">
    <source>
        <dbReference type="EMBL" id="PTQ37081.1"/>
    </source>
</evidence>
<feature type="region of interest" description="Disordered" evidence="6">
    <location>
        <begin position="152"/>
        <end position="232"/>
    </location>
</feature>
<dbReference type="PROSITE" id="PS50202">
    <property type="entry name" value="MSP"/>
    <property type="match status" value="1"/>
</dbReference>
<comment type="similarity">
    <text evidence="2">Belongs to the VAMP-associated protein (VAP) (TC 9.B.17) family.</text>
</comment>
<dbReference type="Proteomes" id="UP000244005">
    <property type="component" value="Unassembled WGS sequence"/>
</dbReference>
<accession>A0A2R6WTC8</accession>
<keyword evidence="5" id="KW-0472">Membrane</keyword>
<keyword evidence="4" id="KW-1133">Transmembrane helix</keyword>
<feature type="domain" description="MSP" evidence="7">
    <location>
        <begin position="4"/>
        <end position="116"/>
    </location>
</feature>
<evidence type="ECO:0000256" key="2">
    <source>
        <dbReference type="ARBA" id="ARBA00008932"/>
    </source>
</evidence>
<proteinExistence type="inferred from homology"/>
<evidence type="ECO:0000256" key="6">
    <source>
        <dbReference type="SAM" id="MobiDB-lite"/>
    </source>
</evidence>
<dbReference type="Pfam" id="PF00635">
    <property type="entry name" value="Motile_Sperm"/>
    <property type="match status" value="1"/>
</dbReference>
<dbReference type="Gene3D" id="2.60.40.10">
    <property type="entry name" value="Immunoglobulins"/>
    <property type="match status" value="1"/>
</dbReference>
<organism evidence="8 9">
    <name type="scientific">Marchantia polymorpha</name>
    <name type="common">Common liverwort</name>
    <name type="synonym">Marchantia aquatica</name>
    <dbReference type="NCBI Taxonomy" id="3197"/>
    <lineage>
        <taxon>Eukaryota</taxon>
        <taxon>Viridiplantae</taxon>
        <taxon>Streptophyta</taxon>
        <taxon>Embryophyta</taxon>
        <taxon>Marchantiophyta</taxon>
        <taxon>Marchantiopsida</taxon>
        <taxon>Marchantiidae</taxon>
        <taxon>Marchantiales</taxon>
        <taxon>Marchantiaceae</taxon>
        <taxon>Marchantia</taxon>
    </lineage>
</organism>
<dbReference type="OrthoDB" id="194358at2759"/>
<evidence type="ECO:0000256" key="1">
    <source>
        <dbReference type="ARBA" id="ARBA00004211"/>
    </source>
</evidence>